<sequence>MKMLSLLCGLLLLGGTFVWFFYFVPLGCGMNPTGCREEFSVWSQIGLLHFWSPLAVSAGAIIYGSTRR</sequence>
<evidence type="ECO:0000313" key="2">
    <source>
        <dbReference type="EMBL" id="PZQ80407.1"/>
    </source>
</evidence>
<dbReference type="Proteomes" id="UP000248887">
    <property type="component" value="Unassembled WGS sequence"/>
</dbReference>
<protein>
    <recommendedName>
        <fullName evidence="4">Transmembrane protein</fullName>
    </recommendedName>
</protein>
<feature type="transmembrane region" description="Helical" evidence="1">
    <location>
        <begin position="44"/>
        <end position="64"/>
    </location>
</feature>
<reference evidence="2 3" key="1">
    <citation type="submission" date="2017-08" db="EMBL/GenBank/DDBJ databases">
        <title>Infants hospitalized years apart are colonized by the same room-sourced microbial strains.</title>
        <authorList>
            <person name="Brooks B."/>
            <person name="Olm M.R."/>
            <person name="Firek B.A."/>
            <person name="Baker R."/>
            <person name="Thomas B.C."/>
            <person name="Morowitz M.J."/>
            <person name="Banfield J.F."/>
        </authorList>
    </citation>
    <scope>NUCLEOTIDE SEQUENCE [LARGE SCALE GENOMIC DNA]</scope>
    <source>
        <strain evidence="2">S2_005_001_R2_27</strain>
    </source>
</reference>
<organism evidence="2 3">
    <name type="scientific">Ancylobacter novellus</name>
    <name type="common">Thiobacillus novellus</name>
    <dbReference type="NCBI Taxonomy" id="921"/>
    <lineage>
        <taxon>Bacteria</taxon>
        <taxon>Pseudomonadati</taxon>
        <taxon>Pseudomonadota</taxon>
        <taxon>Alphaproteobacteria</taxon>
        <taxon>Hyphomicrobiales</taxon>
        <taxon>Xanthobacteraceae</taxon>
        <taxon>Ancylobacter</taxon>
    </lineage>
</organism>
<name>A0A2W5SCH9_ANCNO</name>
<dbReference type="AlphaFoldDB" id="A0A2W5SCH9"/>
<evidence type="ECO:0000256" key="1">
    <source>
        <dbReference type="SAM" id="Phobius"/>
    </source>
</evidence>
<gene>
    <name evidence="2" type="ORF">DI549_17220</name>
</gene>
<keyword evidence="1" id="KW-1133">Transmembrane helix</keyword>
<evidence type="ECO:0000313" key="3">
    <source>
        <dbReference type="Proteomes" id="UP000248887"/>
    </source>
</evidence>
<dbReference type="EMBL" id="QFQD01000065">
    <property type="protein sequence ID" value="PZQ80407.1"/>
    <property type="molecule type" value="Genomic_DNA"/>
</dbReference>
<comment type="caution">
    <text evidence="2">The sequence shown here is derived from an EMBL/GenBank/DDBJ whole genome shotgun (WGS) entry which is preliminary data.</text>
</comment>
<keyword evidence="1" id="KW-0812">Transmembrane</keyword>
<evidence type="ECO:0008006" key="4">
    <source>
        <dbReference type="Google" id="ProtNLM"/>
    </source>
</evidence>
<accession>A0A2W5SCH9</accession>
<proteinExistence type="predicted"/>
<keyword evidence="1" id="KW-0472">Membrane</keyword>